<evidence type="ECO:0000256" key="8">
    <source>
        <dbReference type="ARBA" id="ARBA00025340"/>
    </source>
</evidence>
<proteinExistence type="inferred from homology"/>
<sequence length="164" mass="17042">MASVACQVQCGAFTLNRSAAVSACSRRAASPPSAFFASEVHASCSSISFSSGKSALNVASRRGAAARQRKRDFVVCGLFGLGAPELVVIAGVAALLFGPKQLPQLGKKLGQSVKSFQQAAKEFESEVKGDSDESQGNSEISEEKKETITPTPVATPSKTENKSS</sequence>
<dbReference type="PANTHER" id="PTHR33162">
    <property type="entry name" value="SEC-INDEPENDENT PROTEIN TRANSLOCASE PROTEIN TATA, CHLOROPLASTIC"/>
    <property type="match status" value="1"/>
</dbReference>
<evidence type="ECO:0000313" key="12">
    <source>
        <dbReference type="Proteomes" id="UP000822688"/>
    </source>
</evidence>
<dbReference type="GO" id="GO:0006886">
    <property type="term" value="P:intracellular protein transport"/>
    <property type="evidence" value="ECO:0007669"/>
    <property type="project" value="UniProtKB-ARBA"/>
</dbReference>
<evidence type="ECO:0000256" key="4">
    <source>
        <dbReference type="ARBA" id="ARBA00022927"/>
    </source>
</evidence>
<dbReference type="Pfam" id="PF02416">
    <property type="entry name" value="TatA_B_E"/>
    <property type="match status" value="1"/>
</dbReference>
<evidence type="ECO:0000256" key="5">
    <source>
        <dbReference type="ARBA" id="ARBA00022989"/>
    </source>
</evidence>
<keyword evidence="7 10" id="KW-0472">Membrane</keyword>
<dbReference type="InterPro" id="IPR003369">
    <property type="entry name" value="TatA/B/E"/>
</dbReference>
<evidence type="ECO:0000256" key="9">
    <source>
        <dbReference type="SAM" id="MobiDB-lite"/>
    </source>
</evidence>
<dbReference type="Gene3D" id="1.20.5.3310">
    <property type="match status" value="1"/>
</dbReference>
<keyword evidence="6" id="KW-0811">Translocation</keyword>
<comment type="subcellular location">
    <subcellularLocation>
        <location evidence="1">Plastid</location>
        <location evidence="1">Chloroplast thylakoid membrane</location>
        <topology evidence="1">Single-pass membrane protein</topology>
    </subcellularLocation>
</comment>
<keyword evidence="12" id="KW-1185">Reference proteome</keyword>
<organism evidence="11 12">
    <name type="scientific">Ceratodon purpureus</name>
    <name type="common">Fire moss</name>
    <name type="synonym">Dicranum purpureum</name>
    <dbReference type="NCBI Taxonomy" id="3225"/>
    <lineage>
        <taxon>Eukaryota</taxon>
        <taxon>Viridiplantae</taxon>
        <taxon>Streptophyta</taxon>
        <taxon>Embryophyta</taxon>
        <taxon>Bryophyta</taxon>
        <taxon>Bryophytina</taxon>
        <taxon>Bryopsida</taxon>
        <taxon>Dicranidae</taxon>
        <taxon>Pseudoditrichales</taxon>
        <taxon>Ditrichaceae</taxon>
        <taxon>Ceratodon</taxon>
    </lineage>
</organism>
<evidence type="ECO:0008006" key="13">
    <source>
        <dbReference type="Google" id="ProtNLM"/>
    </source>
</evidence>
<keyword evidence="5 10" id="KW-1133">Transmembrane helix</keyword>
<reference evidence="11" key="1">
    <citation type="submission" date="2020-06" db="EMBL/GenBank/DDBJ databases">
        <title>WGS assembly of Ceratodon purpureus strain R40.</title>
        <authorList>
            <person name="Carey S.B."/>
            <person name="Jenkins J."/>
            <person name="Shu S."/>
            <person name="Lovell J.T."/>
            <person name="Sreedasyam A."/>
            <person name="Maumus F."/>
            <person name="Tiley G.P."/>
            <person name="Fernandez-Pozo N."/>
            <person name="Barry K."/>
            <person name="Chen C."/>
            <person name="Wang M."/>
            <person name="Lipzen A."/>
            <person name="Daum C."/>
            <person name="Saski C.A."/>
            <person name="Payton A.C."/>
            <person name="Mcbreen J.C."/>
            <person name="Conrad R.E."/>
            <person name="Kollar L.M."/>
            <person name="Olsson S."/>
            <person name="Huttunen S."/>
            <person name="Landis J.B."/>
            <person name="Wickett N.J."/>
            <person name="Johnson M.G."/>
            <person name="Rensing S.A."/>
            <person name="Grimwood J."/>
            <person name="Schmutz J."/>
            <person name="Mcdaniel S.F."/>
        </authorList>
    </citation>
    <scope>NUCLEOTIDE SEQUENCE</scope>
    <source>
        <strain evidence="11">R40</strain>
    </source>
</reference>
<evidence type="ECO:0000256" key="2">
    <source>
        <dbReference type="ARBA" id="ARBA00022448"/>
    </source>
</evidence>
<dbReference type="PANTHER" id="PTHR33162:SF1">
    <property type="entry name" value="SEC-INDEPENDENT PROTEIN TRANSLOCASE PROTEIN TATA, CHLOROPLASTIC"/>
    <property type="match status" value="1"/>
</dbReference>
<dbReference type="HAMAP" id="MF_00236">
    <property type="entry name" value="TatA_E"/>
    <property type="match status" value="1"/>
</dbReference>
<feature type="transmembrane region" description="Helical" evidence="10">
    <location>
        <begin position="73"/>
        <end position="97"/>
    </location>
</feature>
<evidence type="ECO:0000313" key="11">
    <source>
        <dbReference type="EMBL" id="KAG0583492.1"/>
    </source>
</evidence>
<dbReference type="InterPro" id="IPR006312">
    <property type="entry name" value="TatA/E"/>
</dbReference>
<dbReference type="Proteomes" id="UP000822688">
    <property type="component" value="Chromosome 3"/>
</dbReference>
<feature type="compositionally biased region" description="Polar residues" evidence="9">
    <location>
        <begin position="148"/>
        <end position="158"/>
    </location>
</feature>
<comment type="function">
    <text evidence="8">Part of the twin-arginine translocation (Tat) system that transports large folded proteins containing a characteristic twin-arginine motif in their signal peptide across the thylakoid membrane. Involved in delta pH-dependent protein transport required for chloroplast development, especially thylakoid membrane formation. TATC and TATB mediate precursor recognition, whereas TATA facilitates translocation.</text>
</comment>
<keyword evidence="2" id="KW-0813">Transport</keyword>
<keyword evidence="3 10" id="KW-0812">Transmembrane</keyword>
<dbReference type="GO" id="GO:0043953">
    <property type="term" value="P:protein transport by the Tat complex"/>
    <property type="evidence" value="ECO:0007669"/>
    <property type="project" value="InterPro"/>
</dbReference>
<evidence type="ECO:0000256" key="7">
    <source>
        <dbReference type="ARBA" id="ARBA00023136"/>
    </source>
</evidence>
<keyword evidence="4" id="KW-0653">Protein transport</keyword>
<evidence type="ECO:0000256" key="3">
    <source>
        <dbReference type="ARBA" id="ARBA00022692"/>
    </source>
</evidence>
<protein>
    <recommendedName>
        <fullName evidence="13">Sec-independent protein translocase protein TATA, chloroplastic</fullName>
    </recommendedName>
</protein>
<feature type="region of interest" description="Disordered" evidence="9">
    <location>
        <begin position="123"/>
        <end position="164"/>
    </location>
</feature>
<comment type="caution">
    <text evidence="11">The sequence shown here is derived from an EMBL/GenBank/DDBJ whole genome shotgun (WGS) entry which is preliminary data.</text>
</comment>
<evidence type="ECO:0000256" key="10">
    <source>
        <dbReference type="SAM" id="Phobius"/>
    </source>
</evidence>
<evidence type="ECO:0000256" key="1">
    <source>
        <dbReference type="ARBA" id="ARBA00004581"/>
    </source>
</evidence>
<dbReference type="GO" id="GO:0009535">
    <property type="term" value="C:chloroplast thylakoid membrane"/>
    <property type="evidence" value="ECO:0007669"/>
    <property type="project" value="UniProtKB-SubCell"/>
</dbReference>
<name>A0A8T0IJM5_CERPU</name>
<accession>A0A8T0IJM5</accession>
<gene>
    <name evidence="11" type="ORF">KC19_3G140700</name>
</gene>
<dbReference type="AlphaFoldDB" id="A0A8T0IJM5"/>
<dbReference type="NCBIfam" id="NF011429">
    <property type="entry name" value="PRK14857.1"/>
    <property type="match status" value="1"/>
</dbReference>
<dbReference type="EMBL" id="CM026423">
    <property type="protein sequence ID" value="KAG0583492.1"/>
    <property type="molecule type" value="Genomic_DNA"/>
</dbReference>
<dbReference type="NCBIfam" id="TIGR01411">
    <property type="entry name" value="tatAE"/>
    <property type="match status" value="1"/>
</dbReference>
<evidence type="ECO:0000256" key="6">
    <source>
        <dbReference type="ARBA" id="ARBA00023010"/>
    </source>
</evidence>